<keyword evidence="2" id="KW-0472">Membrane</keyword>
<comment type="caution">
    <text evidence="3">The sequence shown here is derived from an EMBL/GenBank/DDBJ whole genome shotgun (WGS) entry which is preliminary data.</text>
</comment>
<keyword evidence="4" id="KW-1185">Reference proteome</keyword>
<evidence type="ECO:0000313" key="3">
    <source>
        <dbReference type="EMBL" id="TPG15032.1"/>
    </source>
</evidence>
<feature type="compositionally biased region" description="Polar residues" evidence="1">
    <location>
        <begin position="38"/>
        <end position="50"/>
    </location>
</feature>
<evidence type="ECO:0000256" key="1">
    <source>
        <dbReference type="SAM" id="MobiDB-lite"/>
    </source>
</evidence>
<protein>
    <submittedName>
        <fullName evidence="3">Uncharacterized protein</fullName>
    </submittedName>
</protein>
<keyword evidence="2" id="KW-1133">Transmembrane helix</keyword>
<accession>A0A502CQL1</accession>
<feature type="transmembrane region" description="Helical" evidence="2">
    <location>
        <begin position="149"/>
        <end position="171"/>
    </location>
</feature>
<feature type="compositionally biased region" description="Low complexity" evidence="1">
    <location>
        <begin position="61"/>
        <end position="81"/>
    </location>
</feature>
<sequence length="400" mass="41616">MSAGRKRKKAAGQQSVAQWRATATVAPSRADSPRISRPNGSATATATTPLSRPDEVDERVAPAPEATAPAPETTAPPAEVEAPPPAEQELNQPAATPDPPDDPAEPQPNAVADQYDWEHHFWDDHEAGDEAQDLGEDDAASRRVRRRRAIAVAVGAPLLFVGAFAASGWILDVTQDKPSAAGQTVAPLPTITSATTPVTPPRSGSSAYAPGMPVGPGQTEPGVLVRATPAADGSLEVLERVRFADPVTELSLAPPLTKGVAAKSRPSHVEITDLQVQADDAIVDIGVRSLTKARTVDLPAQTDTVVMRYRLTGATVRSVPSTPGRALAVLPPITTAATLGSIPFVIEVSGAQVTNVLCPGLPTAAQLCGRTWARGWYLTPQLPGRTAVLAQLTLPDPGSS</sequence>
<feature type="compositionally biased region" description="Basic residues" evidence="1">
    <location>
        <begin position="1"/>
        <end position="10"/>
    </location>
</feature>
<dbReference type="AlphaFoldDB" id="A0A502CQL1"/>
<evidence type="ECO:0000313" key="4">
    <source>
        <dbReference type="Proteomes" id="UP000317722"/>
    </source>
</evidence>
<dbReference type="Proteomes" id="UP000317722">
    <property type="component" value="Unassembled WGS sequence"/>
</dbReference>
<dbReference type="EMBL" id="RCZM01000005">
    <property type="protein sequence ID" value="TPG15032.1"/>
    <property type="molecule type" value="Genomic_DNA"/>
</dbReference>
<dbReference type="RefSeq" id="WP_140742497.1">
    <property type="nucleotide sequence ID" value="NZ_RCZM01000005.1"/>
</dbReference>
<evidence type="ECO:0000256" key="2">
    <source>
        <dbReference type="SAM" id="Phobius"/>
    </source>
</evidence>
<feature type="region of interest" description="Disordered" evidence="1">
    <location>
        <begin position="191"/>
        <end position="220"/>
    </location>
</feature>
<feature type="region of interest" description="Disordered" evidence="1">
    <location>
        <begin position="1"/>
        <end position="110"/>
    </location>
</feature>
<reference evidence="3 4" key="1">
    <citation type="journal article" date="2019" name="Environ. Microbiol.">
        <title>Species interactions and distinct microbial communities in high Arctic permafrost affected cryosols are associated with the CH4 and CO2 gas fluxes.</title>
        <authorList>
            <person name="Altshuler I."/>
            <person name="Hamel J."/>
            <person name="Turney S."/>
            <person name="Magnuson E."/>
            <person name="Levesque R."/>
            <person name="Greer C."/>
            <person name="Whyte L.G."/>
        </authorList>
    </citation>
    <scope>NUCLEOTIDE SEQUENCE [LARGE SCALE GENOMIC DNA]</scope>
    <source>
        <strain evidence="3 4">S9.3A</strain>
    </source>
</reference>
<gene>
    <name evidence="3" type="ORF">EAH86_16020</name>
</gene>
<organism evidence="3 4">
    <name type="scientific">Pedococcus bigeumensis</name>
    <dbReference type="NCBI Taxonomy" id="433644"/>
    <lineage>
        <taxon>Bacteria</taxon>
        <taxon>Bacillati</taxon>
        <taxon>Actinomycetota</taxon>
        <taxon>Actinomycetes</taxon>
        <taxon>Micrococcales</taxon>
        <taxon>Intrasporangiaceae</taxon>
        <taxon>Pedococcus</taxon>
    </lineage>
</organism>
<name>A0A502CQL1_9MICO</name>
<feature type="compositionally biased region" description="Polar residues" evidence="1">
    <location>
        <begin position="191"/>
        <end position="206"/>
    </location>
</feature>
<proteinExistence type="predicted"/>
<keyword evidence="2" id="KW-0812">Transmembrane</keyword>
<dbReference type="OrthoDB" id="5148804at2"/>